<protein>
    <submittedName>
        <fullName evidence="3">Response regulator</fullName>
    </submittedName>
</protein>
<sequence>MSQQRTTTRWIGPIILAQREWPARAYLKAQLEEDGLWVVAVPGPSDALAYLERWELSPALLILDLARQPAGELSRVLELLRRWPDVPVIVLKSSMLAGQPDVEARAARVLVRPFSIDDVVRAVAGLLRG</sequence>
<proteinExistence type="predicted"/>
<feature type="domain" description="Response regulatory" evidence="2">
    <location>
        <begin position="13"/>
        <end position="127"/>
    </location>
</feature>
<evidence type="ECO:0000259" key="2">
    <source>
        <dbReference type="PROSITE" id="PS50110"/>
    </source>
</evidence>
<evidence type="ECO:0000256" key="1">
    <source>
        <dbReference type="PROSITE-ProRule" id="PRU00169"/>
    </source>
</evidence>
<feature type="modified residue" description="4-aspartylphosphate" evidence="1">
    <location>
        <position position="64"/>
    </location>
</feature>
<gene>
    <name evidence="3" type="ORF">ENP34_06995</name>
</gene>
<dbReference type="EMBL" id="DSIY01000166">
    <property type="protein sequence ID" value="HEG91174.1"/>
    <property type="molecule type" value="Genomic_DNA"/>
</dbReference>
<accession>A0A831TFJ1</accession>
<dbReference type="PROSITE" id="PS50110">
    <property type="entry name" value="RESPONSE_REGULATORY"/>
    <property type="match status" value="1"/>
</dbReference>
<dbReference type="Gene3D" id="3.40.50.2300">
    <property type="match status" value="1"/>
</dbReference>
<reference evidence="3" key="1">
    <citation type="journal article" date="2020" name="mSystems">
        <title>Genome- and Community-Level Interaction Insights into Carbon Utilization and Element Cycling Functions of Hydrothermarchaeota in Hydrothermal Sediment.</title>
        <authorList>
            <person name="Zhou Z."/>
            <person name="Liu Y."/>
            <person name="Xu W."/>
            <person name="Pan J."/>
            <person name="Luo Z.H."/>
            <person name="Li M."/>
        </authorList>
    </citation>
    <scope>NUCLEOTIDE SEQUENCE [LARGE SCALE GENOMIC DNA]</scope>
    <source>
        <strain evidence="3">SpSt-210</strain>
    </source>
</reference>
<evidence type="ECO:0000313" key="3">
    <source>
        <dbReference type="EMBL" id="HEG91174.1"/>
    </source>
</evidence>
<dbReference type="InterPro" id="IPR001789">
    <property type="entry name" value="Sig_transdc_resp-reg_receiver"/>
</dbReference>
<dbReference type="AlphaFoldDB" id="A0A831TFJ1"/>
<keyword evidence="1" id="KW-0597">Phosphoprotein</keyword>
<name>A0A831TFJ1_9BACT</name>
<comment type="caution">
    <text evidence="3">The sequence shown here is derived from an EMBL/GenBank/DDBJ whole genome shotgun (WGS) entry which is preliminary data.</text>
</comment>
<dbReference type="InterPro" id="IPR011006">
    <property type="entry name" value="CheY-like_superfamily"/>
</dbReference>
<dbReference type="SUPFAM" id="SSF52172">
    <property type="entry name" value="CheY-like"/>
    <property type="match status" value="1"/>
</dbReference>
<organism evidence="3">
    <name type="scientific">Thermorudis peleae</name>
    <dbReference type="NCBI Taxonomy" id="1382356"/>
    <lineage>
        <taxon>Bacteria</taxon>
        <taxon>Pseudomonadati</taxon>
        <taxon>Thermomicrobiota</taxon>
        <taxon>Thermomicrobia</taxon>
        <taxon>Thermomicrobia incertae sedis</taxon>
        <taxon>Thermorudis</taxon>
    </lineage>
</organism>
<dbReference type="GO" id="GO:0000160">
    <property type="term" value="P:phosphorelay signal transduction system"/>
    <property type="evidence" value="ECO:0007669"/>
    <property type="project" value="InterPro"/>
</dbReference>